<evidence type="ECO:0000313" key="4">
    <source>
        <dbReference type="Proteomes" id="UP000334380"/>
    </source>
</evidence>
<protein>
    <submittedName>
        <fullName evidence="3">Multidrug transporter</fullName>
    </submittedName>
</protein>
<dbReference type="InterPro" id="IPR003423">
    <property type="entry name" value="OMP_efflux"/>
</dbReference>
<keyword evidence="2" id="KW-0449">Lipoprotein</keyword>
<dbReference type="EMBL" id="CABPRU010000012">
    <property type="protein sequence ID" value="VVE38067.1"/>
    <property type="molecule type" value="Genomic_DNA"/>
</dbReference>
<name>A0A5E4XNW2_9BURK</name>
<organism evidence="3 4">
    <name type="scientific">Pandoraea terrigena</name>
    <dbReference type="NCBI Taxonomy" id="2508292"/>
    <lineage>
        <taxon>Bacteria</taxon>
        <taxon>Pseudomonadati</taxon>
        <taxon>Pseudomonadota</taxon>
        <taxon>Betaproteobacteria</taxon>
        <taxon>Burkholderiales</taxon>
        <taxon>Burkholderiaceae</taxon>
        <taxon>Pandoraea</taxon>
    </lineage>
</organism>
<dbReference type="Gene3D" id="1.20.1600.10">
    <property type="entry name" value="Outer membrane efflux proteins (OEP)"/>
    <property type="match status" value="1"/>
</dbReference>
<accession>A0A5E4XNW2</accession>
<dbReference type="Pfam" id="PF02321">
    <property type="entry name" value="OEP"/>
    <property type="match status" value="2"/>
</dbReference>
<keyword evidence="2" id="KW-1134">Transmembrane beta strand</keyword>
<dbReference type="PANTHER" id="PTHR30203">
    <property type="entry name" value="OUTER MEMBRANE CATION EFFLUX PROTEIN"/>
    <property type="match status" value="1"/>
</dbReference>
<evidence type="ECO:0000256" key="2">
    <source>
        <dbReference type="RuleBase" id="RU362097"/>
    </source>
</evidence>
<keyword evidence="2" id="KW-0812">Transmembrane</keyword>
<dbReference type="PROSITE" id="PS51257">
    <property type="entry name" value="PROKAR_LIPOPROTEIN"/>
    <property type="match status" value="1"/>
</dbReference>
<gene>
    <name evidence="3" type="ORF">PTE31013_04032</name>
</gene>
<comment type="similarity">
    <text evidence="1 2">Belongs to the outer membrane factor (OMF) (TC 1.B.17) family.</text>
</comment>
<dbReference type="GO" id="GO:0005886">
    <property type="term" value="C:plasma membrane"/>
    <property type="evidence" value="ECO:0007669"/>
    <property type="project" value="UniProtKB-SubCell"/>
</dbReference>
<proteinExistence type="inferred from homology"/>
<dbReference type="InterPro" id="IPR010131">
    <property type="entry name" value="MdtP/NodT-like"/>
</dbReference>
<feature type="signal peptide" evidence="2">
    <location>
        <begin position="1"/>
        <end position="34"/>
    </location>
</feature>
<dbReference type="PANTHER" id="PTHR30203:SF32">
    <property type="entry name" value="CATION EFFLUX SYSTEM PROTEIN CUSC"/>
    <property type="match status" value="1"/>
</dbReference>
<sequence length="496" mass="51694">MHSNRLTARRVVRTSLLGAAAAATLTLAGCMSLAPNYTQPAPSVPDTFPHATSAAAAAASGATAPLAEQKSIAKADAALVAADTPWQDYFADANVRKLIGIALENNRDLRVSILNIEKARATYRVREAAELPTIDAGGAGSVYRTPGAVTGGSPTITREYTATLGTTSYELDLWGRVKNLSDAALASYLNTVEAKRAAQITLVANVATAYLTWASDRALEALANSTLESQQASYDITKGSFDLGNASALDLKEAEQTVASARGDVARYAAQVGQDENALALLLGAPVPAELAPPAVVSSVTAARELAAGVPSTVLLRRPDVLEAEQTLRGANADIGAARAAMFPTVTLTAAGGTASSGLSGLFKAGTGYWSFAPNISLPIFDGGSLRASLDAAKVTQKIDIAQYQHTVQSAFKEVADALATRATMQARRDAQKTLVDAAQAAYDLSLARYRAGVDAYTTVLTNQRTLYTAQQDDITLQLAWQSNLVTLYQVLGGGA</sequence>
<keyword evidence="2" id="KW-0472">Membrane</keyword>
<dbReference type="NCBIfam" id="TIGR01845">
    <property type="entry name" value="outer_NodT"/>
    <property type="match status" value="1"/>
</dbReference>
<dbReference type="Gene3D" id="2.20.200.10">
    <property type="entry name" value="Outer membrane efflux proteins (OEP)"/>
    <property type="match status" value="1"/>
</dbReference>
<evidence type="ECO:0000256" key="1">
    <source>
        <dbReference type="ARBA" id="ARBA00007613"/>
    </source>
</evidence>
<keyword evidence="2" id="KW-0564">Palmitate</keyword>
<dbReference type="GO" id="GO:0015562">
    <property type="term" value="F:efflux transmembrane transporter activity"/>
    <property type="evidence" value="ECO:0007669"/>
    <property type="project" value="InterPro"/>
</dbReference>
<keyword evidence="2" id="KW-0732">Signal</keyword>
<comment type="subcellular location">
    <subcellularLocation>
        <location evidence="2">Cell membrane</location>
        <topology evidence="2">Lipid-anchor</topology>
    </subcellularLocation>
</comment>
<dbReference type="Proteomes" id="UP000334380">
    <property type="component" value="Unassembled WGS sequence"/>
</dbReference>
<evidence type="ECO:0000313" key="3">
    <source>
        <dbReference type="EMBL" id="VVE38067.1"/>
    </source>
</evidence>
<dbReference type="RefSeq" id="WP_281351841.1">
    <property type="nucleotide sequence ID" value="NZ_CABPRU010000012.1"/>
</dbReference>
<dbReference type="SUPFAM" id="SSF56954">
    <property type="entry name" value="Outer membrane efflux proteins (OEP)"/>
    <property type="match status" value="1"/>
</dbReference>
<feature type="chain" id="PRO_5023155850" evidence="2">
    <location>
        <begin position="35"/>
        <end position="496"/>
    </location>
</feature>
<keyword evidence="4" id="KW-1185">Reference proteome</keyword>
<reference evidence="3 4" key="1">
    <citation type="submission" date="2019-08" db="EMBL/GenBank/DDBJ databases">
        <authorList>
            <person name="Peeters C."/>
        </authorList>
    </citation>
    <scope>NUCLEOTIDE SEQUENCE [LARGE SCALE GENOMIC DNA]</scope>
    <source>
        <strain evidence="3 4">LMG 31013</strain>
    </source>
</reference>
<dbReference type="AlphaFoldDB" id="A0A5E4XNW2"/>